<dbReference type="Proteomes" id="UP000598271">
    <property type="component" value="Unassembled WGS sequence"/>
</dbReference>
<gene>
    <name evidence="1" type="ORF">GCM10007390_26200</name>
</gene>
<evidence type="ECO:0000313" key="2">
    <source>
        <dbReference type="Proteomes" id="UP000598271"/>
    </source>
</evidence>
<sequence>MKYLIVLATLFFWVSCNKSDNAIDSEVIETRARIVNNLAVDGCEWHFEIANADSSDIKTLVPTLATEPIVKAAVPKYGTEDAYSFIDIDLKYRLTGTQRKITCGFGSTPSVDEVEVLEISRLK</sequence>
<comment type="caution">
    <text evidence="1">The sequence shown here is derived from an EMBL/GenBank/DDBJ whole genome shotgun (WGS) entry which is preliminary data.</text>
</comment>
<proteinExistence type="predicted"/>
<organism evidence="1 2">
    <name type="scientific">Persicitalea jodogahamensis</name>
    <dbReference type="NCBI Taxonomy" id="402147"/>
    <lineage>
        <taxon>Bacteria</taxon>
        <taxon>Pseudomonadati</taxon>
        <taxon>Bacteroidota</taxon>
        <taxon>Cytophagia</taxon>
        <taxon>Cytophagales</taxon>
        <taxon>Spirosomataceae</taxon>
        <taxon>Persicitalea</taxon>
    </lineage>
</organism>
<name>A0A8J3D3Y9_9BACT</name>
<dbReference type="EMBL" id="BMXF01000002">
    <property type="protein sequence ID" value="GHB71186.1"/>
    <property type="molecule type" value="Genomic_DNA"/>
</dbReference>
<evidence type="ECO:0000313" key="1">
    <source>
        <dbReference type="EMBL" id="GHB71186.1"/>
    </source>
</evidence>
<dbReference type="AlphaFoldDB" id="A0A8J3D3Y9"/>
<protein>
    <recommendedName>
        <fullName evidence="3">Lipoprotein</fullName>
    </recommendedName>
</protein>
<keyword evidence="2" id="KW-1185">Reference proteome</keyword>
<dbReference type="PROSITE" id="PS51257">
    <property type="entry name" value="PROKAR_LIPOPROTEIN"/>
    <property type="match status" value="1"/>
</dbReference>
<accession>A0A8J3D3Y9</accession>
<reference evidence="1 2" key="1">
    <citation type="journal article" date="2014" name="Int. J. Syst. Evol. Microbiol.">
        <title>Complete genome sequence of Corynebacterium casei LMG S-19264T (=DSM 44701T), isolated from a smear-ripened cheese.</title>
        <authorList>
            <consortium name="US DOE Joint Genome Institute (JGI-PGF)"/>
            <person name="Walter F."/>
            <person name="Albersmeier A."/>
            <person name="Kalinowski J."/>
            <person name="Ruckert C."/>
        </authorList>
    </citation>
    <scope>NUCLEOTIDE SEQUENCE [LARGE SCALE GENOMIC DNA]</scope>
    <source>
        <strain evidence="1 2">KCTC 12866</strain>
    </source>
</reference>
<dbReference type="RefSeq" id="WP_189564917.1">
    <property type="nucleotide sequence ID" value="NZ_BMXF01000002.1"/>
</dbReference>
<evidence type="ECO:0008006" key="3">
    <source>
        <dbReference type="Google" id="ProtNLM"/>
    </source>
</evidence>